<evidence type="ECO:0000313" key="3">
    <source>
        <dbReference type="EMBL" id="TVU40727.1"/>
    </source>
</evidence>
<keyword evidence="4" id="KW-1185">Reference proteome</keyword>
<dbReference type="InterPro" id="IPR056594">
    <property type="entry name" value="AT5G49610-like_b-prop"/>
</dbReference>
<dbReference type="InterPro" id="IPR036047">
    <property type="entry name" value="F-box-like_dom_sf"/>
</dbReference>
<dbReference type="SUPFAM" id="SSF81383">
    <property type="entry name" value="F-box domain"/>
    <property type="match status" value="1"/>
</dbReference>
<dbReference type="SUPFAM" id="SSF50965">
    <property type="entry name" value="Galactose oxidase, central domain"/>
    <property type="match status" value="1"/>
</dbReference>
<name>A0A5J9VYL9_9POAL</name>
<evidence type="ECO:0000259" key="2">
    <source>
        <dbReference type="Pfam" id="PF23635"/>
    </source>
</evidence>
<reference evidence="3 4" key="1">
    <citation type="journal article" date="2019" name="Sci. Rep.">
        <title>A high-quality genome of Eragrostis curvula grass provides insights into Poaceae evolution and supports new strategies to enhance forage quality.</title>
        <authorList>
            <person name="Carballo J."/>
            <person name="Santos B.A.C.M."/>
            <person name="Zappacosta D."/>
            <person name="Garbus I."/>
            <person name="Selva J.P."/>
            <person name="Gallo C.A."/>
            <person name="Diaz A."/>
            <person name="Albertini E."/>
            <person name="Caccamo M."/>
            <person name="Echenique V."/>
        </authorList>
    </citation>
    <scope>NUCLEOTIDE SEQUENCE [LARGE SCALE GENOMIC DNA]</scope>
    <source>
        <strain evidence="4">cv. Victoria</strain>
        <tissue evidence="3">Leaf</tissue>
    </source>
</reference>
<evidence type="ECO:0000259" key="1">
    <source>
        <dbReference type="Pfam" id="PF00646"/>
    </source>
</evidence>
<dbReference type="EMBL" id="RWGY01000007">
    <property type="protein sequence ID" value="TVU40727.1"/>
    <property type="molecule type" value="Genomic_DNA"/>
</dbReference>
<protein>
    <recommendedName>
        <fullName evidence="5">F-box domain-containing protein</fullName>
    </recommendedName>
</protein>
<dbReference type="OrthoDB" id="625451at2759"/>
<dbReference type="Pfam" id="PF00646">
    <property type="entry name" value="F-box"/>
    <property type="match status" value="1"/>
</dbReference>
<sequence>MAPPQDLIDDATAEILLRLRLTEYHGAMAPPQDLIDDATAEILLRLPPDEPACLVCAALVCKPWRRVLSDPAFPRRYRAFHGAPPLLGFLLNRREFDHSAEFVPTAPSFPFHPPEFDCDHWWTLDCRHGRVLFHSIDPTGLVVWDPITGDEHYLPKPEYEYLYHGAAVLCAAEGCDHRDCHGGPFLVVFVGADDNRKVTRASRYSSDTGAWSDTEAYLGFPCEIETSPCLLAGDALYFMTQLCLGIVKYDLAKQDLSVIETPEDYHYGLVGTVMTAEGGGLGLAGMEDYSLHLWSWQSGTDDTDDDWLHKVVDLKTLLPVRALSTPPRLIGFAEGSNTIFLNTYAGVFSVELSSGKVKKIGKRGRYYSILPYMSFCTPDLAEPLLPQS</sequence>
<dbReference type="InterPro" id="IPR001810">
    <property type="entry name" value="F-box_dom"/>
</dbReference>
<feature type="domain" description="F-box" evidence="1">
    <location>
        <begin position="33"/>
        <end position="74"/>
    </location>
</feature>
<evidence type="ECO:0000313" key="4">
    <source>
        <dbReference type="Proteomes" id="UP000324897"/>
    </source>
</evidence>
<feature type="non-terminal residue" evidence="3">
    <location>
        <position position="1"/>
    </location>
</feature>
<dbReference type="Gramene" id="TVU40727">
    <property type="protein sequence ID" value="TVU40727"/>
    <property type="gene ID" value="EJB05_14200"/>
</dbReference>
<gene>
    <name evidence="3" type="ORF">EJB05_14200</name>
</gene>
<comment type="caution">
    <text evidence="3">The sequence shown here is derived from an EMBL/GenBank/DDBJ whole genome shotgun (WGS) entry which is preliminary data.</text>
</comment>
<dbReference type="InterPro" id="IPR011043">
    <property type="entry name" value="Gal_Oxase/kelch_b-propeller"/>
</dbReference>
<dbReference type="AlphaFoldDB" id="A0A5J9VYL9"/>
<accession>A0A5J9VYL9</accession>
<evidence type="ECO:0008006" key="5">
    <source>
        <dbReference type="Google" id="ProtNLM"/>
    </source>
</evidence>
<feature type="domain" description="F-box protein AT5G49610-like beta-propeller" evidence="2">
    <location>
        <begin position="124"/>
        <end position="375"/>
    </location>
</feature>
<dbReference type="PANTHER" id="PTHR32133:SF359">
    <property type="entry name" value="F-BOX DOMAIN-CONTAINING PROTEIN"/>
    <property type="match status" value="1"/>
</dbReference>
<dbReference type="Proteomes" id="UP000324897">
    <property type="component" value="Chromosome 4"/>
</dbReference>
<organism evidence="3 4">
    <name type="scientific">Eragrostis curvula</name>
    <name type="common">weeping love grass</name>
    <dbReference type="NCBI Taxonomy" id="38414"/>
    <lineage>
        <taxon>Eukaryota</taxon>
        <taxon>Viridiplantae</taxon>
        <taxon>Streptophyta</taxon>
        <taxon>Embryophyta</taxon>
        <taxon>Tracheophyta</taxon>
        <taxon>Spermatophyta</taxon>
        <taxon>Magnoliopsida</taxon>
        <taxon>Liliopsida</taxon>
        <taxon>Poales</taxon>
        <taxon>Poaceae</taxon>
        <taxon>PACMAD clade</taxon>
        <taxon>Chloridoideae</taxon>
        <taxon>Eragrostideae</taxon>
        <taxon>Eragrostidinae</taxon>
        <taxon>Eragrostis</taxon>
    </lineage>
</organism>
<dbReference type="Pfam" id="PF23635">
    <property type="entry name" value="Beta-prop_AT5G49610-like"/>
    <property type="match status" value="1"/>
</dbReference>
<dbReference type="PANTHER" id="PTHR32133">
    <property type="entry name" value="OS07G0120400 PROTEIN"/>
    <property type="match status" value="1"/>
</dbReference>
<proteinExistence type="predicted"/>